<sequence length="409" mass="44459">MRLSWLWPLGFAAWRLRAMLAALLLGLSPGMAGAVAAPACAAADWPQWSAFVKVFVQPDGRVLDDSTPRKMSSSEGQSYGMFFALLANDRAVFDRLWRWSVANLAAGDVQQHLPAWSWGKREDGSWGVLDANAASDADLWFTYALLEAGRVWGEPAYTRDGLALLAQIEARELVAPPGLGNMLLPAPEGFAQPGVWRFNPSYMPIPVLRRLAQASPKGPWDSIAVNTLQLIRQSSPLGYVADWVAYESGQNGEGKFGPDPVKGAVGSYDAVRTYMWAGMTDPADPLAAPLMQAIGGLAKATAQNGVPPEKVNVDTGALSGTGPFGFSAALLPYLRASGQAALLESQLGRVRFAWAASLAPAQLARQQPPYYDYVLSMFSTAWLDSRYRFRRTGQIQLEWEKSCPYAITR</sequence>
<reference evidence="9" key="1">
    <citation type="submission" date="2017-05" db="EMBL/GenBank/DDBJ databases">
        <title>Complete and WGS of Bordetella genogroups.</title>
        <authorList>
            <person name="Spilker T."/>
            <person name="Lipuma J."/>
        </authorList>
    </citation>
    <scope>NUCLEOTIDE SEQUENCE [LARGE SCALE GENOMIC DNA]</scope>
    <source>
        <strain evidence="9">AU6712</strain>
    </source>
</reference>
<dbReference type="GO" id="GO:0030245">
    <property type="term" value="P:cellulose catabolic process"/>
    <property type="evidence" value="ECO:0007669"/>
    <property type="project" value="UniProtKB-KW"/>
</dbReference>
<comment type="caution">
    <text evidence="8">The sequence shown here is derived from an EMBL/GenBank/DDBJ whole genome shotgun (WGS) entry which is preliminary data.</text>
</comment>
<dbReference type="NCBIfam" id="NF008305">
    <property type="entry name" value="PRK11097.1"/>
    <property type="match status" value="1"/>
</dbReference>
<dbReference type="Proteomes" id="UP000216429">
    <property type="component" value="Unassembled WGS sequence"/>
</dbReference>
<proteinExistence type="inferred from homology"/>
<evidence type="ECO:0000256" key="7">
    <source>
        <dbReference type="ARBA" id="ARBA00023326"/>
    </source>
</evidence>
<dbReference type="InterPro" id="IPR002037">
    <property type="entry name" value="Glyco_hydro_8"/>
</dbReference>
<evidence type="ECO:0000256" key="1">
    <source>
        <dbReference type="ARBA" id="ARBA00000966"/>
    </source>
</evidence>
<dbReference type="AlphaFoldDB" id="A0A261VCF8"/>
<evidence type="ECO:0000313" key="8">
    <source>
        <dbReference type="EMBL" id="OZI70843.1"/>
    </source>
</evidence>
<dbReference type="InterPro" id="IPR012341">
    <property type="entry name" value="6hp_glycosidase-like_sf"/>
</dbReference>
<dbReference type="GO" id="GO:0008810">
    <property type="term" value="F:cellulase activity"/>
    <property type="evidence" value="ECO:0007669"/>
    <property type="project" value="UniProtKB-EC"/>
</dbReference>
<name>A0A261VCF8_9BORD</name>
<dbReference type="OrthoDB" id="9766708at2"/>
<dbReference type="Pfam" id="PF01270">
    <property type="entry name" value="Glyco_hydro_8"/>
    <property type="match status" value="1"/>
</dbReference>
<keyword evidence="5" id="KW-0136">Cellulose degradation</keyword>
<keyword evidence="4" id="KW-0378">Hydrolase</keyword>
<evidence type="ECO:0000313" key="9">
    <source>
        <dbReference type="Proteomes" id="UP000216429"/>
    </source>
</evidence>
<dbReference type="Gene3D" id="1.50.10.10">
    <property type="match status" value="1"/>
</dbReference>
<comment type="similarity">
    <text evidence="2">Belongs to the glycosyl hydrolase 8 (cellulase D) family.</text>
</comment>
<evidence type="ECO:0000256" key="2">
    <source>
        <dbReference type="ARBA" id="ARBA00009209"/>
    </source>
</evidence>
<gene>
    <name evidence="8" type="ORF">CAL22_13140</name>
</gene>
<dbReference type="PRINTS" id="PR00735">
    <property type="entry name" value="GLHYDRLASE8"/>
</dbReference>
<dbReference type="InterPro" id="IPR008928">
    <property type="entry name" value="6-hairpin_glycosidase_sf"/>
</dbReference>
<evidence type="ECO:0000256" key="3">
    <source>
        <dbReference type="ARBA" id="ARBA00012601"/>
    </source>
</evidence>
<dbReference type="SUPFAM" id="SSF48208">
    <property type="entry name" value="Six-hairpin glycosidases"/>
    <property type="match status" value="1"/>
</dbReference>
<keyword evidence="9" id="KW-1185">Reference proteome</keyword>
<evidence type="ECO:0000256" key="6">
    <source>
        <dbReference type="ARBA" id="ARBA00023295"/>
    </source>
</evidence>
<keyword evidence="6" id="KW-0326">Glycosidase</keyword>
<accession>A0A261VCF8</accession>
<keyword evidence="7" id="KW-0119">Carbohydrate metabolism</keyword>
<evidence type="ECO:0000256" key="5">
    <source>
        <dbReference type="ARBA" id="ARBA00023001"/>
    </source>
</evidence>
<comment type="catalytic activity">
    <reaction evidence="1">
        <text>Endohydrolysis of (1-&gt;4)-beta-D-glucosidic linkages in cellulose, lichenin and cereal beta-D-glucans.</text>
        <dbReference type="EC" id="3.2.1.4"/>
    </reaction>
</comment>
<keyword evidence="7" id="KW-0624">Polysaccharide degradation</keyword>
<dbReference type="EC" id="3.2.1.4" evidence="3"/>
<evidence type="ECO:0000256" key="4">
    <source>
        <dbReference type="ARBA" id="ARBA00022801"/>
    </source>
</evidence>
<dbReference type="RefSeq" id="WP_094813960.1">
    <property type="nucleotide sequence ID" value="NZ_NEVU01000003.1"/>
</dbReference>
<dbReference type="EMBL" id="NEVU01000003">
    <property type="protein sequence ID" value="OZI70843.1"/>
    <property type="molecule type" value="Genomic_DNA"/>
</dbReference>
<protein>
    <recommendedName>
        <fullName evidence="3">cellulase</fullName>
        <ecNumber evidence="3">3.2.1.4</ecNumber>
    </recommendedName>
</protein>
<organism evidence="8 9">
    <name type="scientific">Bordetella genomosp. 12</name>
    <dbReference type="NCBI Taxonomy" id="463035"/>
    <lineage>
        <taxon>Bacteria</taxon>
        <taxon>Pseudomonadati</taxon>
        <taxon>Pseudomonadota</taxon>
        <taxon>Betaproteobacteria</taxon>
        <taxon>Burkholderiales</taxon>
        <taxon>Alcaligenaceae</taxon>
        <taxon>Bordetella</taxon>
    </lineage>
</organism>